<organism evidence="15 16">
    <name type="scientific">Protea cynaroides</name>
    <dbReference type="NCBI Taxonomy" id="273540"/>
    <lineage>
        <taxon>Eukaryota</taxon>
        <taxon>Viridiplantae</taxon>
        <taxon>Streptophyta</taxon>
        <taxon>Embryophyta</taxon>
        <taxon>Tracheophyta</taxon>
        <taxon>Spermatophyta</taxon>
        <taxon>Magnoliopsida</taxon>
        <taxon>Proteales</taxon>
        <taxon>Proteaceae</taxon>
        <taxon>Protea</taxon>
    </lineage>
</organism>
<evidence type="ECO:0000256" key="5">
    <source>
        <dbReference type="ARBA" id="ARBA00022528"/>
    </source>
</evidence>
<comment type="subcellular location">
    <subcellularLocation>
        <location evidence="2">Plastid</location>
        <location evidence="2">Chloroplast</location>
    </subcellularLocation>
</comment>
<dbReference type="Proteomes" id="UP001141806">
    <property type="component" value="Unassembled WGS sequence"/>
</dbReference>
<keyword evidence="11 14" id="KW-0408">Iron</keyword>
<comment type="cofactor">
    <cofactor evidence="1">
        <name>Fe(2+)</name>
        <dbReference type="ChEBI" id="CHEBI:29033"/>
    </cofactor>
</comment>
<evidence type="ECO:0008006" key="17">
    <source>
        <dbReference type="Google" id="ProtNLM"/>
    </source>
</evidence>
<dbReference type="FunFam" id="1.10.620.20:FF:000002">
    <property type="entry name" value="Stearoyl-[acyl-carrier-protein] 9-desaturase, chloroplastic"/>
    <property type="match status" value="1"/>
</dbReference>
<dbReference type="CDD" id="cd01050">
    <property type="entry name" value="Acyl_ACP_Desat"/>
    <property type="match status" value="1"/>
</dbReference>
<feature type="binding site" evidence="14">
    <location>
        <position position="256"/>
    </location>
    <ligand>
        <name>Fe cation</name>
        <dbReference type="ChEBI" id="CHEBI:24875"/>
        <label>2</label>
    </ligand>
</feature>
<accession>A0A9Q0HIL0</accession>
<dbReference type="PANTHER" id="PTHR31155">
    <property type="entry name" value="ACYL- ACYL-CARRIER-PROTEIN DESATURASE-RELATED"/>
    <property type="match status" value="1"/>
</dbReference>
<evidence type="ECO:0000256" key="10">
    <source>
        <dbReference type="ARBA" id="ARBA00023002"/>
    </source>
</evidence>
<dbReference type="GO" id="GO:0006633">
    <property type="term" value="P:fatty acid biosynthetic process"/>
    <property type="evidence" value="ECO:0007669"/>
    <property type="project" value="UniProtKB-KW"/>
</dbReference>
<gene>
    <name evidence="15" type="ORF">NE237_016766</name>
</gene>
<keyword evidence="8" id="KW-0276">Fatty acid metabolism</keyword>
<evidence type="ECO:0000256" key="4">
    <source>
        <dbReference type="ARBA" id="ARBA00022516"/>
    </source>
</evidence>
<comment type="similarity">
    <text evidence="3">Belongs to the fatty acid desaturase type 2 family.</text>
</comment>
<evidence type="ECO:0000256" key="14">
    <source>
        <dbReference type="PIRSR" id="PIRSR000346-1"/>
    </source>
</evidence>
<proteinExistence type="inferred from homology"/>
<dbReference type="InterPro" id="IPR009078">
    <property type="entry name" value="Ferritin-like_SF"/>
</dbReference>
<keyword evidence="6" id="KW-0934">Plastid</keyword>
<evidence type="ECO:0000256" key="13">
    <source>
        <dbReference type="ARBA" id="ARBA00023160"/>
    </source>
</evidence>
<comment type="caution">
    <text evidence="15">The sequence shown here is derived from an EMBL/GenBank/DDBJ whole genome shotgun (WGS) entry which is preliminary data.</text>
</comment>
<keyword evidence="9" id="KW-0809">Transit peptide</keyword>
<keyword evidence="7 14" id="KW-0479">Metal-binding</keyword>
<dbReference type="GO" id="GO:0046872">
    <property type="term" value="F:metal ion binding"/>
    <property type="evidence" value="ECO:0007669"/>
    <property type="project" value="UniProtKB-KW"/>
</dbReference>
<evidence type="ECO:0000313" key="15">
    <source>
        <dbReference type="EMBL" id="KAJ4964917.1"/>
    </source>
</evidence>
<evidence type="ECO:0000256" key="8">
    <source>
        <dbReference type="ARBA" id="ARBA00022832"/>
    </source>
</evidence>
<keyword evidence="4" id="KW-0444">Lipid biosynthesis</keyword>
<evidence type="ECO:0000256" key="3">
    <source>
        <dbReference type="ARBA" id="ARBA00008749"/>
    </source>
</evidence>
<keyword evidence="12" id="KW-0443">Lipid metabolism</keyword>
<dbReference type="PANTHER" id="PTHR31155:SF31">
    <property type="entry name" value="STEAROYL-[ACYL-CARRIER-PROTEIN] 9-DESATURASE 6, CHLOROPLASTIC"/>
    <property type="match status" value="1"/>
</dbReference>
<dbReference type="InterPro" id="IPR012348">
    <property type="entry name" value="RNR-like"/>
</dbReference>
<dbReference type="OrthoDB" id="1924153at2759"/>
<dbReference type="GO" id="GO:0009570">
    <property type="term" value="C:chloroplast stroma"/>
    <property type="evidence" value="ECO:0007669"/>
    <property type="project" value="TreeGrafter"/>
</dbReference>
<evidence type="ECO:0000256" key="1">
    <source>
        <dbReference type="ARBA" id="ARBA00001954"/>
    </source>
</evidence>
<dbReference type="GO" id="GO:0045300">
    <property type="term" value="F:stearoyl-[ACP] desaturase activity"/>
    <property type="evidence" value="ECO:0007669"/>
    <property type="project" value="InterPro"/>
</dbReference>
<keyword evidence="5" id="KW-0150">Chloroplast</keyword>
<dbReference type="EMBL" id="JAMYWD010000007">
    <property type="protein sequence ID" value="KAJ4964917.1"/>
    <property type="molecule type" value="Genomic_DNA"/>
</dbReference>
<keyword evidence="10" id="KW-0560">Oxidoreductase</keyword>
<feature type="binding site" evidence="14">
    <location>
        <position position="256"/>
    </location>
    <ligand>
        <name>Fe cation</name>
        <dbReference type="ChEBI" id="CHEBI:24875"/>
        <label>1</label>
    </ligand>
</feature>
<evidence type="ECO:0000256" key="7">
    <source>
        <dbReference type="ARBA" id="ARBA00022723"/>
    </source>
</evidence>
<evidence type="ECO:0000256" key="12">
    <source>
        <dbReference type="ARBA" id="ARBA00023098"/>
    </source>
</evidence>
<dbReference type="InterPro" id="IPR005067">
    <property type="entry name" value="Fatty_acid_desaturase-2"/>
</dbReference>
<dbReference type="Pfam" id="PF03405">
    <property type="entry name" value="FA_desaturase_2"/>
    <property type="match status" value="1"/>
</dbReference>
<evidence type="ECO:0000256" key="9">
    <source>
        <dbReference type="ARBA" id="ARBA00022946"/>
    </source>
</evidence>
<feature type="binding site" evidence="14">
    <location>
        <position position="173"/>
    </location>
    <ligand>
        <name>Fe cation</name>
        <dbReference type="ChEBI" id="CHEBI:24875"/>
        <label>1</label>
    </ligand>
</feature>
<feature type="binding site" evidence="14">
    <location>
        <position position="259"/>
    </location>
    <ligand>
        <name>Fe cation</name>
        <dbReference type="ChEBI" id="CHEBI:24875"/>
        <label>2</label>
    </ligand>
</feature>
<reference evidence="15" key="1">
    <citation type="journal article" date="2023" name="Plant J.">
        <title>The genome of the king protea, Protea cynaroides.</title>
        <authorList>
            <person name="Chang J."/>
            <person name="Duong T.A."/>
            <person name="Schoeman C."/>
            <person name="Ma X."/>
            <person name="Roodt D."/>
            <person name="Barker N."/>
            <person name="Li Z."/>
            <person name="Van de Peer Y."/>
            <person name="Mizrachi E."/>
        </authorList>
    </citation>
    <scope>NUCLEOTIDE SEQUENCE</scope>
    <source>
        <tissue evidence="15">Young leaves</tissue>
    </source>
</reference>
<feature type="binding site" evidence="14">
    <location>
        <position position="170"/>
    </location>
    <ligand>
        <name>Fe cation</name>
        <dbReference type="ChEBI" id="CHEBI:24875"/>
        <label>2</label>
    </ligand>
</feature>
<feature type="binding site" evidence="14">
    <location>
        <position position="223"/>
    </location>
    <ligand>
        <name>Fe cation</name>
        <dbReference type="ChEBI" id="CHEBI:24875"/>
        <label>2</label>
    </ligand>
</feature>
<evidence type="ECO:0000256" key="2">
    <source>
        <dbReference type="ARBA" id="ARBA00004229"/>
    </source>
</evidence>
<evidence type="ECO:0000256" key="11">
    <source>
        <dbReference type="ARBA" id="ARBA00023004"/>
    </source>
</evidence>
<protein>
    <recommendedName>
        <fullName evidence="17">Acyl-[acyl-carrier-protein] desaturase</fullName>
    </recommendedName>
</protein>
<keyword evidence="16" id="KW-1185">Reference proteome</keyword>
<keyword evidence="13" id="KW-0275">Fatty acid biosynthesis</keyword>
<dbReference type="PIRSF" id="PIRSF000346">
    <property type="entry name" value="Dlt9_acylACP_des"/>
    <property type="match status" value="1"/>
</dbReference>
<dbReference type="SUPFAM" id="SSF47240">
    <property type="entry name" value="Ferritin-like"/>
    <property type="match status" value="1"/>
</dbReference>
<comment type="cofactor">
    <cofactor evidence="14">
        <name>Fe cation</name>
        <dbReference type="ChEBI" id="CHEBI:24875"/>
    </cofactor>
    <text evidence="14">Binds 2 iron ions per subunit.</text>
</comment>
<evidence type="ECO:0000256" key="6">
    <source>
        <dbReference type="ARBA" id="ARBA00022640"/>
    </source>
</evidence>
<feature type="binding site" evidence="14">
    <location>
        <position position="170"/>
    </location>
    <ligand>
        <name>Fe cation</name>
        <dbReference type="ChEBI" id="CHEBI:24875"/>
        <label>1</label>
    </ligand>
</feature>
<sequence length="392" mass="44303">MLHSHLISSSGITQKLTHYNVKSTNPNTRVVKLGRQSISAIATPPQSRSAVQSPLRTQSMSPENMEIFKSLNGWVEQNILPLLKPVERSWQPHDFLPDSSLPTDVFQEQLRELRERALELPDDYLVVLVGDMITEEALPTYESFANRHGGATDENVANWAAWNRGWTAEENRHGDLLRTYLYLSGRVNMPMIERTIQYLIGSGMETGTEDNPYMGLVYASFQERATFISHGNTARLAKGHGETVLARICGTIAADEKRHENAYVKMMGKMLEVDPSGAMLGIGEMMRKKIIMPAHLMYDGQDPNLFNHYAAVAQKTGVYTAGDYADILESLVSRWNLEKLEGLDSAGNEAQDFVCRLAPRFRKLQQRAEERAHKTTPRTIRFSWIFDKEVAF</sequence>
<dbReference type="Gene3D" id="1.10.620.20">
    <property type="entry name" value="Ribonucleotide Reductase, subunit A"/>
    <property type="match status" value="1"/>
</dbReference>
<name>A0A9Q0HIL0_9MAGN</name>
<dbReference type="AlphaFoldDB" id="A0A9Q0HIL0"/>
<evidence type="ECO:0000313" key="16">
    <source>
        <dbReference type="Proteomes" id="UP001141806"/>
    </source>
</evidence>
<feature type="binding site" evidence="14">
    <location>
        <position position="135"/>
    </location>
    <ligand>
        <name>Fe cation</name>
        <dbReference type="ChEBI" id="CHEBI:24875"/>
        <label>1</label>
    </ligand>
</feature>